<proteinExistence type="predicted"/>
<dbReference type="Proteomes" id="UP000019522">
    <property type="component" value="Chromosome"/>
</dbReference>
<gene>
    <name evidence="2" type="ORF">CH92_04195</name>
</gene>
<dbReference type="EMBL" id="CP007441">
    <property type="protein sequence ID" value="AHL77612.1"/>
    <property type="molecule type" value="Genomic_DNA"/>
</dbReference>
<name>W8RGH2_STUST</name>
<dbReference type="AlphaFoldDB" id="W8RGH2"/>
<feature type="region of interest" description="Disordered" evidence="1">
    <location>
        <begin position="1"/>
        <end position="27"/>
    </location>
</feature>
<evidence type="ECO:0000313" key="3">
    <source>
        <dbReference type="Proteomes" id="UP000019522"/>
    </source>
</evidence>
<evidence type="ECO:0000256" key="1">
    <source>
        <dbReference type="SAM" id="MobiDB-lite"/>
    </source>
</evidence>
<sequence>MEPPFRDRPRRLDKHARPPTGRAKHVGQPVYNDAGVEVWLSVWSDQEEQTAVVVVDDKTLTLKKVIEDKRLIAPAGKFNVYTTQIDVN</sequence>
<reference evidence="3" key="1">
    <citation type="journal article" date="2014" name="Genome Announc.">
        <title>Complete Genome Sequence of the Highly Transformable Pseudomonas stutzeri Strain 28a24.</title>
        <authorList>
            <person name="Smith B.A."/>
            <person name="Dougherty K.M."/>
            <person name="Baltrus D.A."/>
        </authorList>
    </citation>
    <scope>NUCLEOTIDE SEQUENCE [LARGE SCALE GENOMIC DNA]</scope>
    <source>
        <strain evidence="3">28a24</strain>
    </source>
</reference>
<dbReference type="InterPro" id="IPR003143">
    <property type="entry name" value="Cyt_cd1_C_sf"/>
</dbReference>
<protein>
    <recommendedName>
        <fullName evidence="4">Nitrite reductase</fullName>
    </recommendedName>
</protein>
<evidence type="ECO:0008006" key="4">
    <source>
        <dbReference type="Google" id="ProtNLM"/>
    </source>
</evidence>
<dbReference type="Gene3D" id="2.140.10.20">
    <property type="entry name" value="C-terminal (heme d1) domain of cytochrome cd1-nitrite reductase"/>
    <property type="match status" value="1"/>
</dbReference>
<dbReference type="Pfam" id="PF02239">
    <property type="entry name" value="Cytochrom_D1"/>
    <property type="match status" value="1"/>
</dbReference>
<dbReference type="PATRIC" id="fig|316.77.peg.831"/>
<dbReference type="SUPFAM" id="SSF51004">
    <property type="entry name" value="C-terminal (heme d1) domain of cytochrome cd1-nitrite reductase"/>
    <property type="match status" value="1"/>
</dbReference>
<organism evidence="2 3">
    <name type="scientific">Stutzerimonas stutzeri</name>
    <name type="common">Pseudomonas stutzeri</name>
    <dbReference type="NCBI Taxonomy" id="316"/>
    <lineage>
        <taxon>Bacteria</taxon>
        <taxon>Pseudomonadati</taxon>
        <taxon>Pseudomonadota</taxon>
        <taxon>Gammaproteobacteria</taxon>
        <taxon>Pseudomonadales</taxon>
        <taxon>Pseudomonadaceae</taxon>
        <taxon>Stutzerimonas</taxon>
    </lineage>
</organism>
<dbReference type="KEGG" id="pstt:CH92_04195"/>
<dbReference type="RefSeq" id="WP_025240504.1">
    <property type="nucleotide sequence ID" value="NZ_JAMOIA010000008.1"/>
</dbReference>
<dbReference type="InterPro" id="IPR011048">
    <property type="entry name" value="Haem_d1_sf"/>
</dbReference>
<evidence type="ECO:0000313" key="2">
    <source>
        <dbReference type="EMBL" id="AHL77612.1"/>
    </source>
</evidence>
<reference evidence="2 3" key="2">
    <citation type="submission" date="2014-03" db="EMBL/GenBank/DDBJ databases">
        <authorList>
            <person name="Baltrus D."/>
            <person name="Dougherty K."/>
        </authorList>
    </citation>
    <scope>NUCLEOTIDE SEQUENCE</scope>
    <source>
        <strain evidence="2 3">28a24</strain>
    </source>
</reference>
<accession>W8RGH2</accession>